<name>A0A939IY99_9CORY</name>
<evidence type="ECO:0000259" key="3">
    <source>
        <dbReference type="Pfam" id="PF13360"/>
    </source>
</evidence>
<keyword evidence="2" id="KW-1133">Transmembrane helix</keyword>
<dbReference type="InterPro" id="IPR015943">
    <property type="entry name" value="WD40/YVTN_repeat-like_dom_sf"/>
</dbReference>
<gene>
    <name evidence="4" type="ORF">JZY06_07485</name>
</gene>
<dbReference type="Pfam" id="PF13360">
    <property type="entry name" value="PQQ_2"/>
    <property type="match status" value="1"/>
</dbReference>
<keyword evidence="2" id="KW-0472">Membrane</keyword>
<accession>A0A939IY99</accession>
<dbReference type="RefSeq" id="WP_207278941.1">
    <property type="nucleotide sequence ID" value="NZ_JAFLEQ010000014.1"/>
</dbReference>
<comment type="caution">
    <text evidence="4">The sequence shown here is derived from an EMBL/GenBank/DDBJ whole genome shotgun (WGS) entry which is preliminary data.</text>
</comment>
<sequence>DRPRGSPVNKPPTRVVAAVLLPLAAAVAWRGLPTASHGRQQPHDGDPAPAPGGGDTPQDGPPETPSRQHPDTAGTTTNGDLPGDSDTAAVPADEAADPAAESAGPAQPRVRGPLRRKRRDLVAAGVIAAVCCALVTTVWVGAPVRHSHLTTFSTPFDPVSAIDRAPDNLAEAWRRPSPAVPELALPLVDKNSGLVFAGTDATVTALDPTDGHEVWSYTRDSTLCSMSVASWGSVIAAYAFPGGCGDVTAINADTGTYRATRSDIASLSGAPVMSNSAAGTVGPDRLELWRSDLVRTIEYGDKTAKQEPNMQPTENCTIDSALTRTETVAIVEVCPANHTETDGDEGTKATGEPIIVDGQQWWLRFVGRVPEDSRKPEFSASVPLDAPAHLVAVGQGLAAVELLTGRDSAEIASFDDAGTQISRQPVPRMPADPPGSGAVFTPVTSDLAHAMSFFDGARLILFSPDTLEIMAVFDQATGTPVDIDGQLFIPTNQGYDVTDGYSTVITRSIAVDRDSYTGVVGVAVAGPAIVEKRGRTLVGLRDADEVAKEQAATGQATTTPAGS</sequence>
<feature type="region of interest" description="Disordered" evidence="1">
    <location>
        <begin position="32"/>
        <end position="112"/>
    </location>
</feature>
<dbReference type="Gene3D" id="2.130.10.10">
    <property type="entry name" value="YVTN repeat-like/Quinoprotein amine dehydrogenase"/>
    <property type="match status" value="1"/>
</dbReference>
<evidence type="ECO:0000256" key="2">
    <source>
        <dbReference type="SAM" id="Phobius"/>
    </source>
</evidence>
<evidence type="ECO:0000313" key="4">
    <source>
        <dbReference type="EMBL" id="MBN9644452.1"/>
    </source>
</evidence>
<protein>
    <submittedName>
        <fullName evidence="4">PQQ-like beta-propeller repeat protein</fullName>
    </submittedName>
</protein>
<dbReference type="Proteomes" id="UP000664332">
    <property type="component" value="Unassembled WGS sequence"/>
</dbReference>
<dbReference type="AlphaFoldDB" id="A0A939IY99"/>
<dbReference type="InterPro" id="IPR002372">
    <property type="entry name" value="PQQ_rpt_dom"/>
</dbReference>
<dbReference type="SUPFAM" id="SSF50998">
    <property type="entry name" value="Quinoprotein alcohol dehydrogenase-like"/>
    <property type="match status" value="1"/>
</dbReference>
<keyword evidence="2" id="KW-0812">Transmembrane</keyword>
<feature type="compositionally biased region" description="Low complexity" evidence="1">
    <location>
        <begin position="88"/>
        <end position="111"/>
    </location>
</feature>
<reference evidence="4" key="1">
    <citation type="submission" date="2021-03" db="EMBL/GenBank/DDBJ databases">
        <authorList>
            <person name="Sun Q."/>
        </authorList>
    </citation>
    <scope>NUCLEOTIDE SEQUENCE</scope>
    <source>
        <strain evidence="4">CCM 8862</strain>
    </source>
</reference>
<dbReference type="InterPro" id="IPR011047">
    <property type="entry name" value="Quinoprotein_ADH-like_sf"/>
</dbReference>
<proteinExistence type="predicted"/>
<dbReference type="EMBL" id="JAFLEQ010000014">
    <property type="protein sequence ID" value="MBN9644452.1"/>
    <property type="molecule type" value="Genomic_DNA"/>
</dbReference>
<evidence type="ECO:0000313" key="5">
    <source>
        <dbReference type="Proteomes" id="UP000664332"/>
    </source>
</evidence>
<feature type="non-terminal residue" evidence="4">
    <location>
        <position position="1"/>
    </location>
</feature>
<keyword evidence="5" id="KW-1185">Reference proteome</keyword>
<feature type="transmembrane region" description="Helical" evidence="2">
    <location>
        <begin position="15"/>
        <end position="32"/>
    </location>
</feature>
<organism evidence="4 5">
    <name type="scientific">Corynebacterium mendelii</name>
    <dbReference type="NCBI Taxonomy" id="2765362"/>
    <lineage>
        <taxon>Bacteria</taxon>
        <taxon>Bacillati</taxon>
        <taxon>Actinomycetota</taxon>
        <taxon>Actinomycetes</taxon>
        <taxon>Mycobacteriales</taxon>
        <taxon>Corynebacteriaceae</taxon>
        <taxon>Corynebacterium</taxon>
    </lineage>
</organism>
<evidence type="ECO:0000256" key="1">
    <source>
        <dbReference type="SAM" id="MobiDB-lite"/>
    </source>
</evidence>
<feature type="domain" description="Pyrrolo-quinoline quinone repeat" evidence="3">
    <location>
        <begin position="170"/>
        <end position="261"/>
    </location>
</feature>
<dbReference type="SMART" id="SM00564">
    <property type="entry name" value="PQQ"/>
    <property type="match status" value="1"/>
</dbReference>
<dbReference type="InterPro" id="IPR018391">
    <property type="entry name" value="PQQ_b-propeller_rpt"/>
</dbReference>
<feature type="transmembrane region" description="Helical" evidence="2">
    <location>
        <begin position="121"/>
        <end position="142"/>
    </location>
</feature>